<evidence type="ECO:0000313" key="15">
    <source>
        <dbReference type="Proteomes" id="UP000242180"/>
    </source>
</evidence>
<feature type="transmembrane region" description="Helical" evidence="11">
    <location>
        <begin position="771"/>
        <end position="791"/>
    </location>
</feature>
<keyword evidence="8 11" id="KW-1133">Transmembrane helix</keyword>
<evidence type="ECO:0000256" key="10">
    <source>
        <dbReference type="SAM" id="MobiDB-lite"/>
    </source>
</evidence>
<evidence type="ECO:0000259" key="13">
    <source>
        <dbReference type="PROSITE" id="PS50929"/>
    </source>
</evidence>
<gene>
    <name evidence="14" type="ORF">BCR43DRAFT_167298</name>
</gene>
<dbReference type="PANTHER" id="PTHR43394">
    <property type="entry name" value="ATP-DEPENDENT PERMEASE MDL1, MITOCHONDRIAL"/>
    <property type="match status" value="1"/>
</dbReference>
<evidence type="ECO:0000256" key="6">
    <source>
        <dbReference type="ARBA" id="ARBA00022741"/>
    </source>
</evidence>
<comment type="subcellular location">
    <subcellularLocation>
        <location evidence="1">Membrane</location>
        <topology evidence="1">Multi-pass membrane protein</topology>
    </subcellularLocation>
</comment>
<dbReference type="Gene3D" id="1.20.1560.10">
    <property type="entry name" value="ABC transporter type 1, transmembrane domain"/>
    <property type="match status" value="1"/>
</dbReference>
<dbReference type="InterPro" id="IPR011527">
    <property type="entry name" value="ABC1_TM_dom"/>
</dbReference>
<dbReference type="SUPFAM" id="SSF52540">
    <property type="entry name" value="P-loop containing nucleoside triphosphate hydrolases"/>
    <property type="match status" value="2"/>
</dbReference>
<feature type="transmembrane region" description="Helical" evidence="11">
    <location>
        <begin position="874"/>
        <end position="891"/>
    </location>
</feature>
<dbReference type="InterPro" id="IPR027417">
    <property type="entry name" value="P-loop_NTPase"/>
</dbReference>
<dbReference type="GO" id="GO:0016887">
    <property type="term" value="F:ATP hydrolysis activity"/>
    <property type="evidence" value="ECO:0007669"/>
    <property type="project" value="InterPro"/>
</dbReference>
<dbReference type="STRING" id="13706.A0A1X2HNX0"/>
<reference evidence="14 15" key="1">
    <citation type="submission" date="2016-07" db="EMBL/GenBank/DDBJ databases">
        <title>Pervasive Adenine N6-methylation of Active Genes in Fungi.</title>
        <authorList>
            <consortium name="DOE Joint Genome Institute"/>
            <person name="Mondo S.J."/>
            <person name="Dannebaum R.O."/>
            <person name="Kuo R.C."/>
            <person name="Labutti K."/>
            <person name="Haridas S."/>
            <person name="Kuo A."/>
            <person name="Salamov A."/>
            <person name="Ahrendt S.R."/>
            <person name="Lipzen A."/>
            <person name="Sullivan W."/>
            <person name="Andreopoulos W.B."/>
            <person name="Clum A."/>
            <person name="Lindquist E."/>
            <person name="Daum C."/>
            <person name="Ramamoorthy G.K."/>
            <person name="Gryganskyi A."/>
            <person name="Culley D."/>
            <person name="Magnuson J.K."/>
            <person name="James T.Y."/>
            <person name="O'Malley M.A."/>
            <person name="Stajich J.E."/>
            <person name="Spatafora J.W."/>
            <person name="Visel A."/>
            <person name="Grigoriev I.V."/>
        </authorList>
    </citation>
    <scope>NUCLEOTIDE SEQUENCE [LARGE SCALE GENOMIC DNA]</scope>
    <source>
        <strain evidence="14 15">NRRL 2496</strain>
    </source>
</reference>
<evidence type="ECO:0000256" key="3">
    <source>
        <dbReference type="ARBA" id="ARBA00022448"/>
    </source>
</evidence>
<dbReference type="EMBL" id="MCGN01000002">
    <property type="protein sequence ID" value="ORZ01095.1"/>
    <property type="molecule type" value="Genomic_DNA"/>
</dbReference>
<evidence type="ECO:0000259" key="12">
    <source>
        <dbReference type="PROSITE" id="PS50893"/>
    </source>
</evidence>
<feature type="transmembrane region" description="Helical" evidence="11">
    <location>
        <begin position="213"/>
        <end position="233"/>
    </location>
</feature>
<name>A0A1X2HNX0_SYNRA</name>
<keyword evidence="5" id="KW-0677">Repeat</keyword>
<evidence type="ECO:0000256" key="5">
    <source>
        <dbReference type="ARBA" id="ARBA00022737"/>
    </source>
</evidence>
<dbReference type="GO" id="GO:0090374">
    <property type="term" value="P:oligopeptide export from mitochondrion"/>
    <property type="evidence" value="ECO:0007669"/>
    <property type="project" value="TreeGrafter"/>
</dbReference>
<dbReference type="Pfam" id="PF00664">
    <property type="entry name" value="ABC_membrane"/>
    <property type="match status" value="2"/>
</dbReference>
<keyword evidence="6" id="KW-0547">Nucleotide-binding</keyword>
<evidence type="ECO:0000256" key="9">
    <source>
        <dbReference type="ARBA" id="ARBA00023136"/>
    </source>
</evidence>
<keyword evidence="9 11" id="KW-0472">Membrane</keyword>
<evidence type="ECO:0000256" key="8">
    <source>
        <dbReference type="ARBA" id="ARBA00022989"/>
    </source>
</evidence>
<evidence type="ECO:0000256" key="1">
    <source>
        <dbReference type="ARBA" id="ARBA00004141"/>
    </source>
</evidence>
<feature type="compositionally biased region" description="Basic and acidic residues" evidence="10">
    <location>
        <begin position="664"/>
        <end position="673"/>
    </location>
</feature>
<dbReference type="Gene3D" id="3.40.50.300">
    <property type="entry name" value="P-loop containing nucleotide triphosphate hydrolases"/>
    <property type="match status" value="2"/>
</dbReference>
<dbReference type="InterPro" id="IPR003593">
    <property type="entry name" value="AAA+_ATPase"/>
</dbReference>
<feature type="region of interest" description="Disordered" evidence="10">
    <location>
        <begin position="651"/>
        <end position="675"/>
    </location>
</feature>
<dbReference type="SUPFAM" id="SSF90123">
    <property type="entry name" value="ABC transporter transmembrane region"/>
    <property type="match status" value="2"/>
</dbReference>
<evidence type="ECO:0000256" key="7">
    <source>
        <dbReference type="ARBA" id="ARBA00022840"/>
    </source>
</evidence>
<dbReference type="GO" id="GO:0005743">
    <property type="term" value="C:mitochondrial inner membrane"/>
    <property type="evidence" value="ECO:0007669"/>
    <property type="project" value="TreeGrafter"/>
</dbReference>
<dbReference type="GO" id="GO:0005524">
    <property type="term" value="F:ATP binding"/>
    <property type="evidence" value="ECO:0007669"/>
    <property type="project" value="UniProtKB-KW"/>
</dbReference>
<feature type="domain" description="ABC transmembrane type-1" evidence="13">
    <location>
        <begin position="67"/>
        <end position="354"/>
    </location>
</feature>
<dbReference type="InParanoid" id="A0A1X2HNX0"/>
<evidence type="ECO:0000256" key="4">
    <source>
        <dbReference type="ARBA" id="ARBA00022692"/>
    </source>
</evidence>
<dbReference type="CDD" id="cd18578">
    <property type="entry name" value="ABC_6TM_Pgp_ABCB1_D2_like"/>
    <property type="match status" value="1"/>
</dbReference>
<feature type="transmembrane region" description="Helical" evidence="11">
    <location>
        <begin position="325"/>
        <end position="343"/>
    </location>
</feature>
<keyword evidence="15" id="KW-1185">Reference proteome</keyword>
<comment type="similarity">
    <text evidence="2">Belongs to the ABC transporter superfamily. ABCB family. Multidrug resistance exporter (TC 3.A.1.201) subfamily.</text>
</comment>
<organism evidence="14 15">
    <name type="scientific">Syncephalastrum racemosum</name>
    <name type="common">Filamentous fungus</name>
    <dbReference type="NCBI Taxonomy" id="13706"/>
    <lineage>
        <taxon>Eukaryota</taxon>
        <taxon>Fungi</taxon>
        <taxon>Fungi incertae sedis</taxon>
        <taxon>Mucoromycota</taxon>
        <taxon>Mucoromycotina</taxon>
        <taxon>Mucoromycetes</taxon>
        <taxon>Mucorales</taxon>
        <taxon>Syncephalastraceae</taxon>
        <taxon>Syncephalastrum</taxon>
    </lineage>
</organism>
<dbReference type="Pfam" id="PF00005">
    <property type="entry name" value="ABC_tran"/>
    <property type="match status" value="2"/>
</dbReference>
<proteinExistence type="inferred from homology"/>
<feature type="transmembrane region" description="Helical" evidence="11">
    <location>
        <begin position="847"/>
        <end position="868"/>
    </location>
</feature>
<dbReference type="PROSITE" id="PS00211">
    <property type="entry name" value="ABC_TRANSPORTER_1"/>
    <property type="match status" value="2"/>
</dbReference>
<feature type="transmembrane region" description="Helical" evidence="11">
    <location>
        <begin position="950"/>
        <end position="974"/>
    </location>
</feature>
<dbReference type="GO" id="GO:0015421">
    <property type="term" value="F:ABC-type oligopeptide transporter activity"/>
    <property type="evidence" value="ECO:0007669"/>
    <property type="project" value="TreeGrafter"/>
</dbReference>
<evidence type="ECO:0000256" key="11">
    <source>
        <dbReference type="SAM" id="Phobius"/>
    </source>
</evidence>
<dbReference type="InterPro" id="IPR036640">
    <property type="entry name" value="ABC1_TM_sf"/>
</dbReference>
<feature type="transmembrane region" description="Helical" evidence="11">
    <location>
        <begin position="190"/>
        <end position="207"/>
    </location>
</feature>
<keyword evidence="4 11" id="KW-0812">Transmembrane</keyword>
<feature type="domain" description="ABC transporter" evidence="12">
    <location>
        <begin position="1049"/>
        <end position="1291"/>
    </location>
</feature>
<feature type="transmembrane region" description="Helical" evidence="11">
    <location>
        <begin position="63"/>
        <end position="91"/>
    </location>
</feature>
<dbReference type="FunFam" id="3.40.50.300:FF:000205">
    <property type="entry name" value="ABC transporter B family member 4"/>
    <property type="match status" value="2"/>
</dbReference>
<keyword evidence="14" id="KW-0378">Hydrolase</keyword>
<evidence type="ECO:0000313" key="14">
    <source>
        <dbReference type="EMBL" id="ORZ01095.1"/>
    </source>
</evidence>
<dbReference type="PROSITE" id="PS50893">
    <property type="entry name" value="ABC_TRANSPORTER_2"/>
    <property type="match status" value="2"/>
</dbReference>
<feature type="domain" description="ABC transmembrane type-1" evidence="13">
    <location>
        <begin position="724"/>
        <end position="1015"/>
    </location>
</feature>
<dbReference type="InterPro" id="IPR039421">
    <property type="entry name" value="Type_1_exporter"/>
</dbReference>
<keyword evidence="7" id="KW-0067">ATP-binding</keyword>
<sequence>MTSMSSSDTLQRPPGSASDEKHDSTHLVQPSDEKTSKRANQQKKKQPTVPLHRLFRFKTKGDTAMIVVASFCSVIVGFLQPVAIGFFGAFMKTVFDAFKDGENAIDATRPIVLVFVYIGTIILVCAYVGNCFWVLSGQRQINRIRRLYVHAIMRQDMAWFDMAEDGSLTTRLAADAQCIQDGISERFGQMIKTLAAFIIGFVLAFAVCWKLAVIILAVLPFLAAAGGLMGYFVTKATLDVQNSYAEAGSIAEQVFSGIRTVFAFTLQNRFADIYDEKLVEARKRGERRAIYYGIGFGGFLFVLFSIFGIGFWYGGQLIIHHGVSGVWVLVAFFAMLLGAMSLLQMPAHLSAIAAACGAAHKIYATIDRVPDIDIDSPLGDTPEKVLGDIEFRSVQFAYPTRPDLTVLKNFSINIRSGMTVAFVGPSGSGKSTSVQLIQRFYDPIAGSVLLDGKDIKDLNLNWLRRQIGVVSQEPVLFNLTIKQNLLMGTHDSAISHEAVVEACKSANCHDFIMQLPDKYDTIVGEHGGMLSGGQKQRIAIARAILKNPSILLLDEATSALDTQSERLVQKALDSASTNRTTIVIAHRLSTIRNADLIVVMKQGEIVEQGTHNQLLNVDGVYAELVRKQQIGTEDEQELDEEELMKREMAALKQQSDPSRMSRIPMEDVGEKGGEPLARYSTKSSIDVYELKLIKEKAERKSKKNQKAPVRKVLQQMRSEWRLLFIGSIGALVAGAIFPALGYVVARGVSSLAASDATSVAPSPMEGTNLDGFLFLMFGIIALLSHAVQYIAHDTAGERYIERLRSAAFRAFLKQEIGYFDQEENSVGAMTTRLAIDSKNVNDMITKVLGDVMQLIGCLVTGLVIAFYYDWATTLITLLFAPFLLGASLYETRIQRDFEDKVAKANQHSSEIAGEAFKEIRTVAGLGKQSYFESKFERATVRPHKLAKRKAYLASIGYALLQGTIMYAGAVAFYAGMNFIQQGRIETMDMIIVLIEVLITVDGVGRCSIFTSTFVKGKVSAITTFELLERQSAIDPDLEGIEPQTVDGHFSFDDISFRYPARPDMPVFDGDFQLEGQSGQTVALVGPSGCGKSTVIGMLQRWYDPVGGTVRLDENNVKNYSLGNLRSHMALVGQEPVLFDTSIEQNIRFGAPEGMEVTQADVEAAARAANIHAFVSDLPEGYQTRVGDKGSQLSGGQKQRIAIARALIRQPRVLLLDEATSALDSDSEKIVQAAIDTIIKEGNRTTITIAHRLSTIQDADLICVIKAGQVAEKGTHQELLRLNGVYAELVRQQTLTAI</sequence>
<dbReference type="CDD" id="cd03249">
    <property type="entry name" value="ABC_MTABC3_MDL1_MDL2"/>
    <property type="match status" value="2"/>
</dbReference>
<feature type="compositionally biased region" description="Polar residues" evidence="10">
    <location>
        <begin position="1"/>
        <end position="10"/>
    </location>
</feature>
<dbReference type="FunCoup" id="A0A1X2HNX0">
    <property type="interactions" value="19"/>
</dbReference>
<dbReference type="PROSITE" id="PS50929">
    <property type="entry name" value="ABC_TM1F"/>
    <property type="match status" value="2"/>
</dbReference>
<protein>
    <submittedName>
        <fullName evidence="14">P-loop containing nucleoside triphosphate hydrolase protein</fullName>
    </submittedName>
</protein>
<dbReference type="PANTHER" id="PTHR43394:SF11">
    <property type="entry name" value="ATP-BINDING CASSETTE TRANSPORTER"/>
    <property type="match status" value="1"/>
</dbReference>
<feature type="transmembrane region" description="Helical" evidence="11">
    <location>
        <begin position="720"/>
        <end position="745"/>
    </location>
</feature>
<dbReference type="Proteomes" id="UP000242180">
    <property type="component" value="Unassembled WGS sequence"/>
</dbReference>
<dbReference type="CDD" id="cd18577">
    <property type="entry name" value="ABC_6TM_Pgp_ABCB1_D1_like"/>
    <property type="match status" value="1"/>
</dbReference>
<feature type="compositionally biased region" description="Basic and acidic residues" evidence="10">
    <location>
        <begin position="18"/>
        <end position="36"/>
    </location>
</feature>
<dbReference type="SMART" id="SM00382">
    <property type="entry name" value="AAA"/>
    <property type="match status" value="2"/>
</dbReference>
<dbReference type="InterPro" id="IPR003439">
    <property type="entry name" value="ABC_transporter-like_ATP-bd"/>
</dbReference>
<feature type="region of interest" description="Disordered" evidence="10">
    <location>
        <begin position="1"/>
        <end position="47"/>
    </location>
</feature>
<keyword evidence="3" id="KW-0813">Transport</keyword>
<comment type="caution">
    <text evidence="14">The sequence shown here is derived from an EMBL/GenBank/DDBJ whole genome shotgun (WGS) entry which is preliminary data.</text>
</comment>
<accession>A0A1X2HNX0</accession>
<feature type="transmembrane region" description="Helical" evidence="11">
    <location>
        <begin position="289"/>
        <end position="313"/>
    </location>
</feature>
<feature type="transmembrane region" description="Helical" evidence="11">
    <location>
        <begin position="111"/>
        <end position="135"/>
    </location>
</feature>
<feature type="domain" description="ABC transporter" evidence="12">
    <location>
        <begin position="389"/>
        <end position="627"/>
    </location>
</feature>
<evidence type="ECO:0000256" key="2">
    <source>
        <dbReference type="ARBA" id="ARBA00007577"/>
    </source>
</evidence>
<dbReference type="InterPro" id="IPR017871">
    <property type="entry name" value="ABC_transporter-like_CS"/>
</dbReference>
<dbReference type="OrthoDB" id="6500128at2759"/>